<dbReference type="InterPro" id="IPR004045">
    <property type="entry name" value="Glutathione_S-Trfase_N"/>
</dbReference>
<dbReference type="GO" id="GO:0005737">
    <property type="term" value="C:cytoplasm"/>
    <property type="evidence" value="ECO:0007669"/>
    <property type="project" value="TreeGrafter"/>
</dbReference>
<evidence type="ECO:0000256" key="4">
    <source>
        <dbReference type="SAM" id="MobiDB-lite"/>
    </source>
</evidence>
<feature type="domain" description="EF-1-gamma C-terminal" evidence="5">
    <location>
        <begin position="289"/>
        <end position="447"/>
    </location>
</feature>
<dbReference type="GO" id="GO:0005634">
    <property type="term" value="C:nucleus"/>
    <property type="evidence" value="ECO:0007669"/>
    <property type="project" value="TreeGrafter"/>
</dbReference>
<keyword evidence="9" id="KW-1185">Reference proteome</keyword>
<gene>
    <name evidence="8" type="ORF">PSON_ATCC_30995.1.T0360140</name>
</gene>
<dbReference type="PANTHER" id="PTHR43986:SF1">
    <property type="entry name" value="ELONGATION FACTOR 1-GAMMA"/>
    <property type="match status" value="1"/>
</dbReference>
<evidence type="ECO:0000313" key="8">
    <source>
        <dbReference type="EMBL" id="CAD8077459.1"/>
    </source>
</evidence>
<dbReference type="InterPro" id="IPR004046">
    <property type="entry name" value="GST_C"/>
</dbReference>
<dbReference type="Pfam" id="PF02798">
    <property type="entry name" value="GST_N"/>
    <property type="match status" value="1"/>
</dbReference>
<evidence type="ECO:0000256" key="2">
    <source>
        <dbReference type="ARBA" id="ARBA00022917"/>
    </source>
</evidence>
<dbReference type="Pfam" id="PF00043">
    <property type="entry name" value="GST_C"/>
    <property type="match status" value="1"/>
</dbReference>
<dbReference type="Pfam" id="PF00647">
    <property type="entry name" value="EF1G"/>
    <property type="match status" value="1"/>
</dbReference>
<name>A0A8S1MCZ9_9CILI</name>
<dbReference type="PROSITE" id="PS50404">
    <property type="entry name" value="GST_NTER"/>
    <property type="match status" value="1"/>
</dbReference>
<dbReference type="SMART" id="SM01183">
    <property type="entry name" value="EF1G"/>
    <property type="match status" value="1"/>
</dbReference>
<dbReference type="SFLD" id="SFLDS00019">
    <property type="entry name" value="Glutathione_Transferase_(cytos"/>
    <property type="match status" value="1"/>
</dbReference>
<dbReference type="Proteomes" id="UP000692954">
    <property type="component" value="Unassembled WGS sequence"/>
</dbReference>
<evidence type="ECO:0000259" key="5">
    <source>
        <dbReference type="PROSITE" id="PS50040"/>
    </source>
</evidence>
<evidence type="ECO:0000256" key="3">
    <source>
        <dbReference type="PROSITE-ProRule" id="PRU00519"/>
    </source>
</evidence>
<evidence type="ECO:0000313" key="9">
    <source>
        <dbReference type="Proteomes" id="UP000692954"/>
    </source>
</evidence>
<dbReference type="AlphaFoldDB" id="A0A8S1MCZ9"/>
<feature type="domain" description="GST N-terminal" evidence="6">
    <location>
        <begin position="1"/>
        <end position="80"/>
    </location>
</feature>
<dbReference type="GO" id="GO:0003746">
    <property type="term" value="F:translation elongation factor activity"/>
    <property type="evidence" value="ECO:0007669"/>
    <property type="project" value="UniProtKB-UniRule"/>
</dbReference>
<dbReference type="InterPro" id="IPR001662">
    <property type="entry name" value="EF1B_G_C"/>
</dbReference>
<dbReference type="PANTHER" id="PTHR43986">
    <property type="entry name" value="ELONGATION FACTOR 1-GAMMA"/>
    <property type="match status" value="1"/>
</dbReference>
<dbReference type="PROSITE" id="PS50040">
    <property type="entry name" value="EF1G_C"/>
    <property type="match status" value="1"/>
</dbReference>
<evidence type="ECO:0008006" key="10">
    <source>
        <dbReference type="Google" id="ProtNLM"/>
    </source>
</evidence>
<dbReference type="InterPro" id="IPR010987">
    <property type="entry name" value="Glutathione-S-Trfase_C-like"/>
</dbReference>
<dbReference type="CDD" id="cd03181">
    <property type="entry name" value="GST_C_EF1Bgamma_like"/>
    <property type="match status" value="1"/>
</dbReference>
<reference evidence="8" key="1">
    <citation type="submission" date="2021-01" db="EMBL/GenBank/DDBJ databases">
        <authorList>
            <consortium name="Genoscope - CEA"/>
            <person name="William W."/>
        </authorList>
    </citation>
    <scope>NUCLEOTIDE SEQUENCE</scope>
</reference>
<feature type="compositionally biased region" description="Basic and acidic residues" evidence="4">
    <location>
        <begin position="223"/>
        <end position="274"/>
    </location>
</feature>
<organism evidence="8 9">
    <name type="scientific">Paramecium sonneborni</name>
    <dbReference type="NCBI Taxonomy" id="65129"/>
    <lineage>
        <taxon>Eukaryota</taxon>
        <taxon>Sar</taxon>
        <taxon>Alveolata</taxon>
        <taxon>Ciliophora</taxon>
        <taxon>Intramacronucleata</taxon>
        <taxon>Oligohymenophorea</taxon>
        <taxon>Peniculida</taxon>
        <taxon>Parameciidae</taxon>
        <taxon>Paramecium</taxon>
    </lineage>
</organism>
<evidence type="ECO:0000256" key="1">
    <source>
        <dbReference type="ARBA" id="ARBA00022768"/>
    </source>
</evidence>
<dbReference type="FunFam" id="1.20.1050.10:FF:000006">
    <property type="entry name" value="Elongation factor 1 gamma"/>
    <property type="match status" value="1"/>
</dbReference>
<dbReference type="FunFam" id="3.30.70.1010:FF:000001">
    <property type="entry name" value="Elongation factor 1-gamma 1"/>
    <property type="match status" value="1"/>
</dbReference>
<dbReference type="InterPro" id="IPR050802">
    <property type="entry name" value="EF-GSTs"/>
</dbReference>
<evidence type="ECO:0000259" key="7">
    <source>
        <dbReference type="PROSITE" id="PS50405"/>
    </source>
</evidence>
<feature type="region of interest" description="Disordered" evidence="4">
    <location>
        <begin position="215"/>
        <end position="300"/>
    </location>
</feature>
<dbReference type="CDD" id="cd00570">
    <property type="entry name" value="GST_N_family"/>
    <property type="match status" value="1"/>
</dbReference>
<evidence type="ECO:0000259" key="6">
    <source>
        <dbReference type="PROSITE" id="PS50404"/>
    </source>
</evidence>
<protein>
    <recommendedName>
        <fullName evidence="10">Elongation factor 1-gamma</fullName>
    </recommendedName>
</protein>
<keyword evidence="2 3" id="KW-0648">Protein biosynthesis</keyword>
<keyword evidence="1 3" id="KW-0251">Elongation factor</keyword>
<accession>A0A8S1MCZ9</accession>
<comment type="caution">
    <text evidence="8">The sequence shown here is derived from an EMBL/GenBank/DDBJ whole genome shotgun (WGS) entry which is preliminary data.</text>
</comment>
<proteinExistence type="predicted"/>
<dbReference type="InterPro" id="IPR040079">
    <property type="entry name" value="Glutathione_S-Trfase"/>
</dbReference>
<dbReference type="EMBL" id="CAJJDN010000036">
    <property type="protein sequence ID" value="CAD8077459.1"/>
    <property type="molecule type" value="Genomic_DNA"/>
</dbReference>
<dbReference type="OrthoDB" id="249703at2759"/>
<feature type="domain" description="GST C-terminal" evidence="7">
    <location>
        <begin position="85"/>
        <end position="216"/>
    </location>
</feature>
<sequence length="453" mass="52942">MSLKLFGPSINPRLCQVHLVADLLEIPVEVVEVGYDQCESKEHLARNPFAKVPVIQTTDGYLYESNAICRYIARSKLESGLYGANAFQQSLVDQWIDWTVNELDPNFMTTFPQLWGYVPTDEDSFKSAKNIINNKLKQLEAHFKNSAYLVGDKLTIADVILIVRIAPFFILLIDEKTRKSYPSLMKWFTAVTELPQFKKNFGRVRLCKEAFPLPKQVAQQNEQKPKDEKPKEQKPKEQKPKDEKPKEQKPKEQKPKEQKPKEEKPKEQKPKEAQKQQAQEDEEPVAEKKKNPLDLLPPSPFNIDDYKRAFFAEKDIAKNIEQLFTTVDTQGWSLWIISYNKSENEGKQLILTNNLMKGFINQRLDQNFRKYSFAMHGVYGDEPNLEIRGAWVWRGTEVPQEWKDHVAYDYHVFRRIDIQNEQDKKDFAEYWVNQEEDVSKVAGLTARSLMYFR</sequence>
<dbReference type="PROSITE" id="PS50405">
    <property type="entry name" value="GST_CTER"/>
    <property type="match status" value="1"/>
</dbReference>
<dbReference type="SFLD" id="SFLDG00358">
    <property type="entry name" value="Main_(cytGST)"/>
    <property type="match status" value="1"/>
</dbReference>